<evidence type="ECO:0008006" key="4">
    <source>
        <dbReference type="Google" id="ProtNLM"/>
    </source>
</evidence>
<dbReference type="GeneID" id="96901341"/>
<dbReference type="AlphaFoldDB" id="G0V8R4"/>
<dbReference type="EMBL" id="HE576752">
    <property type="protein sequence ID" value="CCC67863.1"/>
    <property type="molecule type" value="Genomic_DNA"/>
</dbReference>
<organism evidence="2 3">
    <name type="scientific">Naumovozyma castellii</name>
    <name type="common">Yeast</name>
    <name type="synonym">Saccharomyces castellii</name>
    <dbReference type="NCBI Taxonomy" id="27288"/>
    <lineage>
        <taxon>Eukaryota</taxon>
        <taxon>Fungi</taxon>
        <taxon>Dikarya</taxon>
        <taxon>Ascomycota</taxon>
        <taxon>Saccharomycotina</taxon>
        <taxon>Saccharomycetes</taxon>
        <taxon>Saccharomycetales</taxon>
        <taxon>Saccharomycetaceae</taxon>
        <taxon>Naumovozyma</taxon>
    </lineage>
</organism>
<dbReference type="KEGG" id="ncs:NCAS_0A13050"/>
<dbReference type="RefSeq" id="XP_003674243.1">
    <property type="nucleotide sequence ID" value="XM_003674195.1"/>
</dbReference>
<dbReference type="GO" id="GO:0019005">
    <property type="term" value="C:SCF ubiquitin ligase complex"/>
    <property type="evidence" value="ECO:0007669"/>
    <property type="project" value="TreeGrafter"/>
</dbReference>
<reference key="2">
    <citation type="submission" date="2011-08" db="EMBL/GenBank/DDBJ databases">
        <title>Genome sequence of Naumovozyma castellii.</title>
        <authorList>
            <person name="Gordon J.L."/>
            <person name="Armisen D."/>
            <person name="Proux-Wera E."/>
            <person name="OhEigeartaigh S.S."/>
            <person name="Byrne K.P."/>
            <person name="Wolfe K.H."/>
        </authorList>
    </citation>
    <scope>NUCLEOTIDE SEQUENCE</scope>
    <source>
        <strain>Type strain:CBS 4309</strain>
    </source>
</reference>
<dbReference type="eggNOG" id="KOG1947">
    <property type="taxonomic scope" value="Eukaryota"/>
</dbReference>
<evidence type="ECO:0000256" key="1">
    <source>
        <dbReference type="SAM" id="MobiDB-lite"/>
    </source>
</evidence>
<dbReference type="GO" id="GO:0003684">
    <property type="term" value="F:damaged DNA binding"/>
    <property type="evidence" value="ECO:0007669"/>
    <property type="project" value="EnsemblFungi"/>
</dbReference>
<dbReference type="InterPro" id="IPR006553">
    <property type="entry name" value="Leu-rich_rpt_Cys-con_subtyp"/>
</dbReference>
<dbReference type="InParanoid" id="G0V8R4"/>
<dbReference type="OrthoDB" id="1924287at2759"/>
<dbReference type="GO" id="GO:0008094">
    <property type="term" value="F:ATP-dependent activity, acting on DNA"/>
    <property type="evidence" value="ECO:0007669"/>
    <property type="project" value="EnsemblFungi"/>
</dbReference>
<dbReference type="GO" id="GO:0000113">
    <property type="term" value="C:nucleotide-excision repair factor 4 complex"/>
    <property type="evidence" value="ECO:0007669"/>
    <property type="project" value="EnsemblFungi"/>
</dbReference>
<dbReference type="SMART" id="SM00367">
    <property type="entry name" value="LRR_CC"/>
    <property type="match status" value="7"/>
</dbReference>
<keyword evidence="3" id="KW-1185">Reference proteome</keyword>
<dbReference type="Proteomes" id="UP000001640">
    <property type="component" value="Chromosome 1"/>
</dbReference>
<dbReference type="GO" id="GO:0031146">
    <property type="term" value="P:SCF-dependent proteasomal ubiquitin-dependent protein catabolic process"/>
    <property type="evidence" value="ECO:0007669"/>
    <property type="project" value="TreeGrafter"/>
</dbReference>
<dbReference type="Gene3D" id="3.80.10.10">
    <property type="entry name" value="Ribonuclease Inhibitor"/>
    <property type="match status" value="2"/>
</dbReference>
<feature type="region of interest" description="Disordered" evidence="1">
    <location>
        <begin position="1"/>
        <end position="20"/>
    </location>
</feature>
<gene>
    <name evidence="2" type="primary">NCAS0A13050</name>
    <name evidence="2" type="ordered locus">NCAS_0A13050</name>
</gene>
<protein>
    <recommendedName>
        <fullName evidence="4">DNA repair protein RAD7</fullName>
    </recommendedName>
</protein>
<dbReference type="SUPFAM" id="SSF52047">
    <property type="entry name" value="RNI-like"/>
    <property type="match status" value="1"/>
</dbReference>
<dbReference type="GO" id="GO:0008104">
    <property type="term" value="P:intracellular protein localization"/>
    <property type="evidence" value="ECO:0007669"/>
    <property type="project" value="EnsemblFungi"/>
</dbReference>
<evidence type="ECO:0000313" key="2">
    <source>
        <dbReference type="EMBL" id="CCC67863.1"/>
    </source>
</evidence>
<accession>G0V8R4</accession>
<dbReference type="FunCoup" id="G0V8R4">
    <property type="interactions" value="50"/>
</dbReference>
<sequence length="562" mass="63156">MIYRGRNRSSRNNIKGPNSALTQFLQEEGISAETIRKRWLKQQEDKEKEDVNKEVDTKGENSQTESDENPNPVSLNVSDEEDVNESTPSSIMDRVLQVAQDSDEEEYESLELTPVPLEVSGKKENEVSKRKRTTEVLKTRQRKKKRAAKLLDRSTTNIMSLQNLCIMKISDNIKEWQRGSDSSSSTLPFSRLREVFGGISNDNLVRLAKALSKNRALDDQTLQLFLKTDIKDITFHDCSKISFEGYKTLAIFSPHLTKLSLQMCGQLNNEALLYIAEKLPALTSLSVDGPFLINEATWDAFFICMKGRLREFHISNTHRFSDASLSSLLRNCGSSLNSLGLSRMDSVSNYSLIPQYLTNSQFNTLSIQYPFNEEDVTDEVVINILGQVGKSLTSLVLDGCLELTDSVIINGMCAFLSGDNDVSGLKKLSLEDLEEITDDSLVYLFSKISFPNLERCSLKRCLQLSDMAVIELLLNSANKSLKSLNLNSLKNLTKEAFLSLSCPNLEYLDISFVRCINDKIIETIGKQNLNLKLVDVFGDNLITEKAEVINNLTLVGRQCDSI</sequence>
<feature type="compositionally biased region" description="Polar residues" evidence="1">
    <location>
        <begin position="60"/>
        <end position="77"/>
    </location>
</feature>
<dbReference type="GO" id="GO:0031463">
    <property type="term" value="C:Cul3-RING ubiquitin ligase complex"/>
    <property type="evidence" value="ECO:0007669"/>
    <property type="project" value="EnsemblFungi"/>
</dbReference>
<feature type="compositionally biased region" description="Polar residues" evidence="1">
    <location>
        <begin position="10"/>
        <end position="20"/>
    </location>
</feature>
<feature type="compositionally biased region" description="Basic and acidic residues" evidence="1">
    <location>
        <begin position="41"/>
        <end position="59"/>
    </location>
</feature>
<proteinExistence type="predicted"/>
<dbReference type="GO" id="GO:0070911">
    <property type="term" value="P:global genome nucleotide-excision repair"/>
    <property type="evidence" value="ECO:0007669"/>
    <property type="project" value="EnsemblFungi"/>
</dbReference>
<dbReference type="OMA" id="MCGQLNN"/>
<dbReference type="STRING" id="1064592.G0V8R4"/>
<dbReference type="InterPro" id="IPR032675">
    <property type="entry name" value="LRR_dom_sf"/>
</dbReference>
<dbReference type="GO" id="GO:0004842">
    <property type="term" value="F:ubiquitin-protein transferase activity"/>
    <property type="evidence" value="ECO:0007669"/>
    <property type="project" value="EnsemblFungi"/>
</dbReference>
<dbReference type="PANTHER" id="PTHR13318">
    <property type="entry name" value="PARTNER OF PAIRED, ISOFORM B-RELATED"/>
    <property type="match status" value="1"/>
</dbReference>
<dbReference type="GO" id="GO:0009411">
    <property type="term" value="P:response to UV"/>
    <property type="evidence" value="ECO:0007669"/>
    <property type="project" value="EnsemblFungi"/>
</dbReference>
<dbReference type="HOGENOM" id="CLU_006598_2_1_1"/>
<dbReference type="GO" id="GO:0000715">
    <property type="term" value="P:nucleotide-excision repair, DNA damage recognition"/>
    <property type="evidence" value="ECO:0007669"/>
    <property type="project" value="EnsemblFungi"/>
</dbReference>
<name>G0V8R4_NAUCA</name>
<reference evidence="2 3" key="1">
    <citation type="journal article" date="2011" name="Proc. Natl. Acad. Sci. U.S.A.">
        <title>Evolutionary erosion of yeast sex chromosomes by mating-type switching accidents.</title>
        <authorList>
            <person name="Gordon J.L."/>
            <person name="Armisen D."/>
            <person name="Proux-Wera E."/>
            <person name="Oheigeartaigh S.S."/>
            <person name="Byrne K.P."/>
            <person name="Wolfe K.H."/>
        </authorList>
    </citation>
    <scope>NUCLEOTIDE SEQUENCE [LARGE SCALE GENOMIC DNA]</scope>
    <source>
        <strain evidence="3">ATCC 76901 / BCRC 22586 / CBS 4309 / NBRC 1992 / NRRL Y-12630</strain>
    </source>
</reference>
<feature type="region of interest" description="Disordered" evidence="1">
    <location>
        <begin position="41"/>
        <end position="90"/>
    </location>
</feature>
<evidence type="ECO:0000313" key="3">
    <source>
        <dbReference type="Proteomes" id="UP000001640"/>
    </source>
</evidence>